<dbReference type="InterPro" id="IPR024569">
    <property type="entry name" value="LutB_C"/>
</dbReference>
<feature type="domain" description="4Fe-4S ferredoxin-type" evidence="8">
    <location>
        <begin position="298"/>
        <end position="328"/>
    </location>
</feature>
<dbReference type="PROSITE" id="PS51379">
    <property type="entry name" value="4FE4S_FER_2"/>
    <property type="match status" value="2"/>
</dbReference>
<evidence type="ECO:0000313" key="10">
    <source>
        <dbReference type="Proteomes" id="UP000257067"/>
    </source>
</evidence>
<evidence type="ECO:0000256" key="7">
    <source>
        <dbReference type="ARBA" id="ARBA00023014"/>
    </source>
</evidence>
<evidence type="ECO:0000256" key="3">
    <source>
        <dbReference type="ARBA" id="ARBA00022723"/>
    </source>
</evidence>
<dbReference type="Gene3D" id="1.10.1060.10">
    <property type="entry name" value="Alpha-helical ferredoxin"/>
    <property type="match status" value="1"/>
</dbReference>
<evidence type="ECO:0000256" key="5">
    <source>
        <dbReference type="ARBA" id="ARBA00022982"/>
    </source>
</evidence>
<dbReference type="InterPro" id="IPR037171">
    <property type="entry name" value="NagB/RpiA_transferase-like"/>
</dbReference>
<dbReference type="EMBL" id="NXLU01000009">
    <property type="protein sequence ID" value="RDU68217.1"/>
    <property type="molecule type" value="Genomic_DNA"/>
</dbReference>
<dbReference type="InterPro" id="IPR017900">
    <property type="entry name" value="4Fe4S_Fe_S_CS"/>
</dbReference>
<protein>
    <submittedName>
        <fullName evidence="9">Iron-sulfur cluster-binding protein</fullName>
    </submittedName>
</protein>
<dbReference type="Proteomes" id="UP000257067">
    <property type="component" value="Unassembled WGS sequence"/>
</dbReference>
<dbReference type="PANTHER" id="PTHR47153:SF2">
    <property type="entry name" value="LACTATE UTILIZATION PROTEIN B"/>
    <property type="match status" value="1"/>
</dbReference>
<dbReference type="SUPFAM" id="SSF54862">
    <property type="entry name" value="4Fe-4S ferredoxins"/>
    <property type="match status" value="1"/>
</dbReference>
<keyword evidence="7" id="KW-0411">Iron-sulfur</keyword>
<keyword evidence="2" id="KW-0004">4Fe-4S</keyword>
<keyword evidence="5" id="KW-0249">Electron transport</keyword>
<dbReference type="SUPFAM" id="SSF100950">
    <property type="entry name" value="NagB/RpiA/CoA transferase-like"/>
    <property type="match status" value="1"/>
</dbReference>
<keyword evidence="3" id="KW-0479">Metal-binding</keyword>
<keyword evidence="6" id="KW-0408">Iron</keyword>
<dbReference type="InterPro" id="IPR024185">
    <property type="entry name" value="FTHF_cligase-like_sf"/>
</dbReference>
<sequence>MNSKELISQKLHDKQLRENLEYAMSMLQTNRKKLIAERYADWETLREEGRKVKQNTLSRLPELLERFEKKASENGIKVHWASNPNEANEIIYNIAKENNVDTILKGKSMASEEIHLNHYLQHRGIKAIETDLGEIIIQLIDEPPVHIVVPAIHKNRYEIGEIFEKHLKVERFSEPKDLNAVARTHLRKEFKTFKMGLSGVNFAIADEGAIWLLENEGNGRMSTTVPDIHVAICGIEKIVEKFDDAVILDTLLIPSATGQSITCYNNIITSPRKEGDLDGPKEVHVILLDNHRSDILSHKHYAKALSCIRCGSCMNHCPVYDKIGGHAYGATYPGPIGEVISPQLFGIDKYGYILNLCSLCGRCSEVCPVKIPLAEMIRDLRYEKVKEKKEKILGINHIPNKRVEKASFGIFAWLATTPWMWRVLMWNINLFGSFAKPFASLIPGLKQWTSCRAFPKLDANFQSEVKKMEGVIYE</sequence>
<keyword evidence="4" id="KW-0677">Repeat</keyword>
<keyword evidence="10" id="KW-1185">Reference proteome</keyword>
<dbReference type="GO" id="GO:0006089">
    <property type="term" value="P:lactate metabolic process"/>
    <property type="evidence" value="ECO:0007669"/>
    <property type="project" value="InterPro"/>
</dbReference>
<dbReference type="AlphaFoldDB" id="A0A3D8ISF4"/>
<dbReference type="InterPro" id="IPR004452">
    <property type="entry name" value="LutB/LldF"/>
</dbReference>
<organism evidence="9 10">
    <name type="scientific">Helicobacter cholecystus</name>
    <dbReference type="NCBI Taxonomy" id="45498"/>
    <lineage>
        <taxon>Bacteria</taxon>
        <taxon>Pseudomonadati</taxon>
        <taxon>Campylobacterota</taxon>
        <taxon>Epsilonproteobacteria</taxon>
        <taxon>Campylobacterales</taxon>
        <taxon>Helicobacteraceae</taxon>
        <taxon>Helicobacter</taxon>
    </lineage>
</organism>
<dbReference type="Pfam" id="PF02589">
    <property type="entry name" value="LUD_dom"/>
    <property type="match status" value="1"/>
</dbReference>
<dbReference type="Gene3D" id="3.40.50.10420">
    <property type="entry name" value="NagB/RpiA/CoA transferase-like"/>
    <property type="match status" value="1"/>
</dbReference>
<dbReference type="Pfam" id="PF11870">
    <property type="entry name" value="LutB_C"/>
    <property type="match status" value="1"/>
</dbReference>
<keyword evidence="1" id="KW-0813">Transport</keyword>
<proteinExistence type="predicted"/>
<feature type="domain" description="4Fe-4S ferredoxin-type" evidence="8">
    <location>
        <begin position="348"/>
        <end position="379"/>
    </location>
</feature>
<dbReference type="Pfam" id="PF13183">
    <property type="entry name" value="Fer4_8"/>
    <property type="match status" value="1"/>
</dbReference>
<dbReference type="RefSeq" id="WP_104725204.1">
    <property type="nucleotide sequence ID" value="NZ_FZNE01000020.1"/>
</dbReference>
<dbReference type="OrthoDB" id="5289041at2"/>
<gene>
    <name evidence="9" type="ORF">CQA62_06140</name>
</gene>
<accession>A0A3D8ISF4</accession>
<dbReference type="GO" id="GO:0046872">
    <property type="term" value="F:metal ion binding"/>
    <property type="evidence" value="ECO:0007669"/>
    <property type="project" value="UniProtKB-KW"/>
</dbReference>
<evidence type="ECO:0000313" key="9">
    <source>
        <dbReference type="EMBL" id="RDU68217.1"/>
    </source>
</evidence>
<evidence type="ECO:0000256" key="6">
    <source>
        <dbReference type="ARBA" id="ARBA00023004"/>
    </source>
</evidence>
<evidence type="ECO:0000256" key="4">
    <source>
        <dbReference type="ARBA" id="ARBA00022737"/>
    </source>
</evidence>
<evidence type="ECO:0000256" key="2">
    <source>
        <dbReference type="ARBA" id="ARBA00022485"/>
    </source>
</evidence>
<dbReference type="InterPro" id="IPR003741">
    <property type="entry name" value="LUD_dom"/>
</dbReference>
<dbReference type="PANTHER" id="PTHR47153">
    <property type="entry name" value="LACTATE UTILIZATION PROTEIN B"/>
    <property type="match status" value="1"/>
</dbReference>
<dbReference type="GO" id="GO:0051539">
    <property type="term" value="F:4 iron, 4 sulfur cluster binding"/>
    <property type="evidence" value="ECO:0007669"/>
    <property type="project" value="UniProtKB-KW"/>
</dbReference>
<dbReference type="InterPro" id="IPR009051">
    <property type="entry name" value="Helical_ferredxn"/>
</dbReference>
<dbReference type="PROSITE" id="PS00198">
    <property type="entry name" value="4FE4S_FER_1"/>
    <property type="match status" value="1"/>
</dbReference>
<dbReference type="NCBIfam" id="TIGR00273">
    <property type="entry name" value="LutB/LldF family L-lactate oxidation iron-sulfur protein"/>
    <property type="match status" value="1"/>
</dbReference>
<name>A0A3D8ISF4_9HELI</name>
<evidence type="ECO:0000256" key="1">
    <source>
        <dbReference type="ARBA" id="ARBA00022448"/>
    </source>
</evidence>
<reference evidence="9 10" key="1">
    <citation type="submission" date="2018-04" db="EMBL/GenBank/DDBJ databases">
        <title>Novel Campyloabacter and Helicobacter Species and Strains.</title>
        <authorList>
            <person name="Mannion A.J."/>
            <person name="Shen Z."/>
            <person name="Fox J.G."/>
        </authorList>
    </citation>
    <scope>NUCLEOTIDE SEQUENCE [LARGE SCALE GENOMIC DNA]</scope>
    <source>
        <strain evidence="9 10">ATCC 700242</strain>
    </source>
</reference>
<evidence type="ECO:0000259" key="8">
    <source>
        <dbReference type="PROSITE" id="PS51379"/>
    </source>
</evidence>
<comment type="caution">
    <text evidence="9">The sequence shown here is derived from an EMBL/GenBank/DDBJ whole genome shotgun (WGS) entry which is preliminary data.</text>
</comment>
<dbReference type="InterPro" id="IPR017896">
    <property type="entry name" value="4Fe4S_Fe-S-bd"/>
</dbReference>